<sequence length="225" mass="26474">MMPAQSWQHPLRNGHPQRLVGAVWSNCTLELKVWSAHKFANFDFVRAAQWAGPCTLPPRCYYAAIQGWGRNNRVPIWGQNHTRRVCLAGEIKSTIILEKQQYLVEYMRFTMLYLRFAIVDPIESNMYKSSQLTTKIFLYSYFNSQLFFYQQAIFNTVQINLFKYSSNKQFYHLAFSNFYSYKVIQGTGLKVIELCKVILLSNYYKILLAKFCQQTLHIQELGKDK</sequence>
<dbReference type="EMBL" id="AUWU02000008">
    <property type="protein sequence ID" value="KAH0569806.1"/>
    <property type="molecule type" value="Genomic_DNA"/>
</dbReference>
<evidence type="ECO:0000313" key="1">
    <source>
        <dbReference type="EMBL" id="KAH0569806.1"/>
    </source>
</evidence>
<organism evidence="1 2">
    <name type="scientific">Spironucleus salmonicida</name>
    <dbReference type="NCBI Taxonomy" id="348837"/>
    <lineage>
        <taxon>Eukaryota</taxon>
        <taxon>Metamonada</taxon>
        <taxon>Diplomonadida</taxon>
        <taxon>Hexamitidae</taxon>
        <taxon>Hexamitinae</taxon>
        <taxon>Spironucleus</taxon>
    </lineage>
</organism>
<proteinExistence type="predicted"/>
<evidence type="ECO:0000313" key="2">
    <source>
        <dbReference type="Proteomes" id="UP000018208"/>
    </source>
</evidence>
<comment type="caution">
    <text evidence="1">The sequence shown here is derived from an EMBL/GenBank/DDBJ whole genome shotgun (WGS) entry which is preliminary data.</text>
</comment>
<gene>
    <name evidence="1" type="ORF">SS50377_27775</name>
</gene>
<protein>
    <submittedName>
        <fullName evidence="1">Uncharacterized protein</fullName>
    </submittedName>
</protein>
<accession>A0A9P8LKR2</accession>
<dbReference type="Proteomes" id="UP000018208">
    <property type="component" value="Unassembled WGS sequence"/>
</dbReference>
<dbReference type="AlphaFoldDB" id="A0A9P8LKR2"/>
<name>A0A9P8LKR2_9EUKA</name>
<dbReference type="RefSeq" id="XP_067760579.1">
    <property type="nucleotide sequence ID" value="XM_067911557.1"/>
</dbReference>
<keyword evidence="2" id="KW-1185">Reference proteome</keyword>
<dbReference type="GeneID" id="94301798"/>
<dbReference type="KEGG" id="ssao:94301798"/>
<reference evidence="1 2" key="1">
    <citation type="journal article" date="2014" name="PLoS Genet.">
        <title>The Genome of Spironucleus salmonicida Highlights a Fish Pathogen Adapted to Fluctuating Environments.</title>
        <authorList>
            <person name="Xu F."/>
            <person name="Jerlstrom-Hultqvist J."/>
            <person name="Einarsson E."/>
            <person name="Astvaldsson A."/>
            <person name="Svard S.G."/>
            <person name="Andersson J.O."/>
        </authorList>
    </citation>
    <scope>NUCLEOTIDE SEQUENCE [LARGE SCALE GENOMIC DNA]</scope>
    <source>
        <strain evidence="1 2">ATCC 50377</strain>
    </source>
</reference>